<dbReference type="PANTHER" id="PTHR45138">
    <property type="entry name" value="REGULATORY COMPONENTS OF SENSORY TRANSDUCTION SYSTEM"/>
    <property type="match status" value="1"/>
</dbReference>
<accession>A0ABW5DLX9</accession>
<dbReference type="InterPro" id="IPR029787">
    <property type="entry name" value="Nucleotide_cyclase"/>
</dbReference>
<dbReference type="NCBIfam" id="TIGR00254">
    <property type="entry name" value="GGDEF"/>
    <property type="match status" value="1"/>
</dbReference>
<evidence type="ECO:0000259" key="4">
    <source>
        <dbReference type="PROSITE" id="PS50887"/>
    </source>
</evidence>
<evidence type="ECO:0000256" key="1">
    <source>
        <dbReference type="ARBA" id="ARBA00012528"/>
    </source>
</evidence>
<dbReference type="SUPFAM" id="SSF55073">
    <property type="entry name" value="Nucleotide cyclase"/>
    <property type="match status" value="1"/>
</dbReference>
<dbReference type="GO" id="GO:0052621">
    <property type="term" value="F:diguanylate cyclase activity"/>
    <property type="evidence" value="ECO:0007669"/>
    <property type="project" value="UniProtKB-EC"/>
</dbReference>
<keyword evidence="3" id="KW-0812">Transmembrane</keyword>
<dbReference type="InterPro" id="IPR000160">
    <property type="entry name" value="GGDEF_dom"/>
</dbReference>
<organism evidence="5 6">
    <name type="scientific">Lacibacterium aquatile</name>
    <dbReference type="NCBI Taxonomy" id="1168082"/>
    <lineage>
        <taxon>Bacteria</taxon>
        <taxon>Pseudomonadati</taxon>
        <taxon>Pseudomonadota</taxon>
        <taxon>Alphaproteobacteria</taxon>
        <taxon>Rhodospirillales</taxon>
        <taxon>Rhodospirillaceae</taxon>
    </lineage>
</organism>
<dbReference type="Pfam" id="PF00990">
    <property type="entry name" value="GGDEF"/>
    <property type="match status" value="1"/>
</dbReference>
<dbReference type="PROSITE" id="PS50887">
    <property type="entry name" value="GGDEF"/>
    <property type="match status" value="1"/>
</dbReference>
<evidence type="ECO:0000256" key="3">
    <source>
        <dbReference type="SAM" id="Phobius"/>
    </source>
</evidence>
<feature type="transmembrane region" description="Helical" evidence="3">
    <location>
        <begin position="278"/>
        <end position="300"/>
    </location>
</feature>
<evidence type="ECO:0000256" key="2">
    <source>
        <dbReference type="ARBA" id="ARBA00034247"/>
    </source>
</evidence>
<dbReference type="Proteomes" id="UP001597295">
    <property type="component" value="Unassembled WGS sequence"/>
</dbReference>
<keyword evidence="5" id="KW-0548">Nucleotidyltransferase</keyword>
<comment type="caution">
    <text evidence="5">The sequence shown here is derived from an EMBL/GenBank/DDBJ whole genome shotgun (WGS) entry which is preliminary data.</text>
</comment>
<dbReference type="PANTHER" id="PTHR45138:SF9">
    <property type="entry name" value="DIGUANYLATE CYCLASE DGCM-RELATED"/>
    <property type="match status" value="1"/>
</dbReference>
<comment type="catalytic activity">
    <reaction evidence="2">
        <text>2 GTP = 3',3'-c-di-GMP + 2 diphosphate</text>
        <dbReference type="Rhea" id="RHEA:24898"/>
        <dbReference type="ChEBI" id="CHEBI:33019"/>
        <dbReference type="ChEBI" id="CHEBI:37565"/>
        <dbReference type="ChEBI" id="CHEBI:58805"/>
        <dbReference type="EC" id="2.7.7.65"/>
    </reaction>
</comment>
<dbReference type="SMART" id="SM00267">
    <property type="entry name" value="GGDEF"/>
    <property type="match status" value="1"/>
</dbReference>
<evidence type="ECO:0000313" key="6">
    <source>
        <dbReference type="Proteomes" id="UP001597295"/>
    </source>
</evidence>
<dbReference type="Gene3D" id="3.30.450.20">
    <property type="entry name" value="PAS domain"/>
    <property type="match status" value="1"/>
</dbReference>
<keyword evidence="6" id="KW-1185">Reference proteome</keyword>
<dbReference type="EC" id="2.7.7.65" evidence="1"/>
<protein>
    <recommendedName>
        <fullName evidence="1">diguanylate cyclase</fullName>
        <ecNumber evidence="1">2.7.7.65</ecNumber>
    </recommendedName>
</protein>
<name>A0ABW5DLX9_9PROT</name>
<feature type="domain" description="GGDEF" evidence="4">
    <location>
        <begin position="341"/>
        <end position="472"/>
    </location>
</feature>
<dbReference type="InterPro" id="IPR043128">
    <property type="entry name" value="Rev_trsase/Diguanyl_cyclase"/>
</dbReference>
<dbReference type="InterPro" id="IPR050469">
    <property type="entry name" value="Diguanylate_Cyclase"/>
</dbReference>
<reference evidence="6" key="1">
    <citation type="journal article" date="2019" name="Int. J. Syst. Evol. Microbiol.">
        <title>The Global Catalogue of Microorganisms (GCM) 10K type strain sequencing project: providing services to taxonomists for standard genome sequencing and annotation.</title>
        <authorList>
            <consortium name="The Broad Institute Genomics Platform"/>
            <consortium name="The Broad Institute Genome Sequencing Center for Infectious Disease"/>
            <person name="Wu L."/>
            <person name="Ma J."/>
        </authorList>
    </citation>
    <scope>NUCLEOTIDE SEQUENCE [LARGE SCALE GENOMIC DNA]</scope>
    <source>
        <strain evidence="6">CGMCC 1.19062</strain>
    </source>
</reference>
<dbReference type="Gene3D" id="3.30.70.270">
    <property type="match status" value="1"/>
</dbReference>
<evidence type="ECO:0000313" key="5">
    <source>
        <dbReference type="EMBL" id="MFD2262087.1"/>
    </source>
</evidence>
<proteinExistence type="predicted"/>
<dbReference type="CDD" id="cd01949">
    <property type="entry name" value="GGDEF"/>
    <property type="match status" value="1"/>
</dbReference>
<dbReference type="EMBL" id="JBHUIP010000003">
    <property type="protein sequence ID" value="MFD2262087.1"/>
    <property type="molecule type" value="Genomic_DNA"/>
</dbReference>
<keyword evidence="3" id="KW-0472">Membrane</keyword>
<sequence>MAVISAVLVAGFLSTNIISYQISTAALKETILRNELPLTSSNIYAEIQADLLEPLFVSSLMAHDTFVRTWLENGEMPQSHIVSYLAEIRKRYSVFTAFLISDRTKNYYHFSGVPQVVDEADPEDVWFFRMRGLDKPYEINLDFNQAQSNTPTVFINYRMTDAGGKFLALTGVGLELEGLTRILSHYADDERRNIYFVDQGGRVTVRAGRHAAENERLQDISGLARLAPKLLSSNSGYYDYVRDGEPMLATARLIPELGWYVLVEQREADAMRDLQRGFWVNSLIGVVIVLLTVGLIFYAVAFYQRRLEEMATTDKLTGLVNRQVFDDALEAAVKKYRRSVDRFSLILIDIDHFKNVNDTYGHLMGDKVLRQISDLVRHVMRDSDIVCRWGGEEIIVLAHNCPQDDAATRAEDLLKAIESAVIETDHGRLVVTVSAGVTQGRPDDTADTLLLRADAALYRAKDTGRNRVCIAD</sequence>
<gene>
    <name evidence="5" type="ORF">ACFSM5_04245</name>
</gene>
<keyword evidence="3" id="KW-1133">Transmembrane helix</keyword>
<keyword evidence="5" id="KW-0808">Transferase</keyword>